<dbReference type="OrthoDB" id="9813569at2"/>
<dbReference type="AlphaFoldDB" id="A0A369BV25"/>
<dbReference type="PROSITE" id="PS00584">
    <property type="entry name" value="PFKB_KINASES_2"/>
    <property type="match status" value="1"/>
</dbReference>
<dbReference type="SUPFAM" id="SSF53613">
    <property type="entry name" value="Ribokinase-like"/>
    <property type="match status" value="1"/>
</dbReference>
<keyword evidence="4 7" id="KW-0418">Kinase</keyword>
<evidence type="ECO:0000259" key="6">
    <source>
        <dbReference type="Pfam" id="PF00294"/>
    </source>
</evidence>
<accession>A0A369BV25</accession>
<keyword evidence="2" id="KW-0808">Transferase</keyword>
<comment type="similarity">
    <text evidence="1">Belongs to the carbohydrate kinase PfkB family.</text>
</comment>
<gene>
    <name evidence="7" type="ORF">DFP94_1011063</name>
</gene>
<dbReference type="EMBL" id="QPJW01000001">
    <property type="protein sequence ID" value="RCX23464.1"/>
    <property type="molecule type" value="Genomic_DNA"/>
</dbReference>
<comment type="caution">
    <text evidence="7">The sequence shown here is derived from an EMBL/GenBank/DDBJ whole genome shotgun (WGS) entry which is preliminary data.</text>
</comment>
<name>A0A369BV25_9BACL</name>
<sequence>MEVVTFGESMVLFSGDQELPLEYVHQFHKQMAGAESNVAIGLTRLGHSAGWFSKLGQDAFGRYILQSIRGQGVDTSRCTYTDAAPTGVFFKERRSGGKTQVYYYRHQSAASLMSKEDLDESYLAQAKILHVTGITPALSESCFELTMHAMDAAKRNQVCIVFDPNIRWKLWDRDKAKSRLLELAAKADYILPGLDEGEFLTGRPRPKDIAEFFLKLGSKAVIVKLGKDGAYYQSLTERGHVPSISVQEIDPVGAGDGFAAGFISGLLRQDTLANAVTRANAVGAIVVGVQGDTEGLPNEEELQEMLSGQTGYQNVQR</sequence>
<keyword evidence="3" id="KW-0547">Nucleotide-binding</keyword>
<dbReference type="CDD" id="cd01166">
    <property type="entry name" value="KdgK"/>
    <property type="match status" value="1"/>
</dbReference>
<dbReference type="InterPro" id="IPR050306">
    <property type="entry name" value="PfkB_Carbo_kinase"/>
</dbReference>
<evidence type="ECO:0000313" key="7">
    <source>
        <dbReference type="EMBL" id="RCX23464.1"/>
    </source>
</evidence>
<evidence type="ECO:0000256" key="5">
    <source>
        <dbReference type="ARBA" id="ARBA00022840"/>
    </source>
</evidence>
<keyword evidence="5" id="KW-0067">ATP-binding</keyword>
<dbReference type="RefSeq" id="WP_114495340.1">
    <property type="nucleotide sequence ID" value="NZ_QPJW01000001.1"/>
</dbReference>
<dbReference type="GO" id="GO:0016301">
    <property type="term" value="F:kinase activity"/>
    <property type="evidence" value="ECO:0007669"/>
    <property type="project" value="UniProtKB-KW"/>
</dbReference>
<dbReference type="Proteomes" id="UP000253090">
    <property type="component" value="Unassembled WGS sequence"/>
</dbReference>
<dbReference type="GO" id="GO:0005524">
    <property type="term" value="F:ATP binding"/>
    <property type="evidence" value="ECO:0007669"/>
    <property type="project" value="UniProtKB-KW"/>
</dbReference>
<dbReference type="InterPro" id="IPR029056">
    <property type="entry name" value="Ribokinase-like"/>
</dbReference>
<reference evidence="7 8" key="1">
    <citation type="submission" date="2018-07" db="EMBL/GenBank/DDBJ databases">
        <title>Genomic Encyclopedia of Type Strains, Phase III (KMG-III): the genomes of soil and plant-associated and newly described type strains.</title>
        <authorList>
            <person name="Whitman W."/>
        </authorList>
    </citation>
    <scope>NUCLEOTIDE SEQUENCE [LARGE SCALE GENOMIC DNA]</scope>
    <source>
        <strain evidence="7 8">CECT 8333</strain>
    </source>
</reference>
<dbReference type="InterPro" id="IPR011611">
    <property type="entry name" value="PfkB_dom"/>
</dbReference>
<evidence type="ECO:0000313" key="8">
    <source>
        <dbReference type="Proteomes" id="UP000253090"/>
    </source>
</evidence>
<evidence type="ECO:0000256" key="3">
    <source>
        <dbReference type="ARBA" id="ARBA00022741"/>
    </source>
</evidence>
<proteinExistence type="inferred from homology"/>
<evidence type="ECO:0000256" key="4">
    <source>
        <dbReference type="ARBA" id="ARBA00022777"/>
    </source>
</evidence>
<evidence type="ECO:0000256" key="1">
    <source>
        <dbReference type="ARBA" id="ARBA00010688"/>
    </source>
</evidence>
<dbReference type="Gene3D" id="3.40.1190.20">
    <property type="match status" value="1"/>
</dbReference>
<dbReference type="Pfam" id="PF00294">
    <property type="entry name" value="PfkB"/>
    <property type="match status" value="1"/>
</dbReference>
<dbReference type="PANTHER" id="PTHR43085">
    <property type="entry name" value="HEXOKINASE FAMILY MEMBER"/>
    <property type="match status" value="1"/>
</dbReference>
<organism evidence="7 8">
    <name type="scientific">Fontibacillus phaseoli</name>
    <dbReference type="NCBI Taxonomy" id="1416533"/>
    <lineage>
        <taxon>Bacteria</taxon>
        <taxon>Bacillati</taxon>
        <taxon>Bacillota</taxon>
        <taxon>Bacilli</taxon>
        <taxon>Bacillales</taxon>
        <taxon>Paenibacillaceae</taxon>
        <taxon>Fontibacillus</taxon>
    </lineage>
</organism>
<dbReference type="InterPro" id="IPR002173">
    <property type="entry name" value="Carboh/pur_kinase_PfkB_CS"/>
</dbReference>
<keyword evidence="8" id="KW-1185">Reference proteome</keyword>
<feature type="domain" description="Carbohydrate kinase PfkB" evidence="6">
    <location>
        <begin position="2"/>
        <end position="297"/>
    </location>
</feature>
<protein>
    <submittedName>
        <fullName evidence="7">5-dehydro-2-deoxygluconokinase</fullName>
    </submittedName>
</protein>
<dbReference type="PANTHER" id="PTHR43085:SF1">
    <property type="entry name" value="PSEUDOURIDINE KINASE-RELATED"/>
    <property type="match status" value="1"/>
</dbReference>
<evidence type="ECO:0000256" key="2">
    <source>
        <dbReference type="ARBA" id="ARBA00022679"/>
    </source>
</evidence>